<dbReference type="AlphaFoldDB" id="A0A1T5F714"/>
<evidence type="ECO:0000259" key="3">
    <source>
        <dbReference type="Pfam" id="PF18962"/>
    </source>
</evidence>
<feature type="domain" description="Secretion system C-terminal sorting" evidence="3">
    <location>
        <begin position="202"/>
        <end position="266"/>
    </location>
</feature>
<dbReference type="Gene3D" id="2.60.120.200">
    <property type="match status" value="1"/>
</dbReference>
<dbReference type="EMBL" id="FUYZ01000005">
    <property type="protein sequence ID" value="SKB91965.1"/>
    <property type="molecule type" value="Genomic_DNA"/>
</dbReference>
<organism evidence="4 5">
    <name type="scientific">Soonwooa buanensis</name>
    <dbReference type="NCBI Taxonomy" id="619805"/>
    <lineage>
        <taxon>Bacteria</taxon>
        <taxon>Pseudomonadati</taxon>
        <taxon>Bacteroidota</taxon>
        <taxon>Flavobacteriia</taxon>
        <taxon>Flavobacteriales</taxon>
        <taxon>Weeksellaceae</taxon>
        <taxon>Chryseobacterium group</taxon>
        <taxon>Soonwooa</taxon>
    </lineage>
</organism>
<dbReference type="Proteomes" id="UP000191112">
    <property type="component" value="Unassembled WGS sequence"/>
</dbReference>
<dbReference type="RefSeq" id="WP_079667095.1">
    <property type="nucleotide sequence ID" value="NZ_FUYZ01000005.1"/>
</dbReference>
<feature type="domain" description="Cleaved adhesin" evidence="2">
    <location>
        <begin position="23"/>
        <end position="184"/>
    </location>
</feature>
<dbReference type="NCBIfam" id="NF038128">
    <property type="entry name" value="choice_anch_J"/>
    <property type="match status" value="1"/>
</dbReference>
<gene>
    <name evidence="4" type="ORF">SAMN05660477_01853</name>
</gene>
<sequence length="268" mass="30014">MIKKLFFTATFSIAACAYGQYATVFQEGFDTQADIDKWTNIDRDGDGEKWEFYNAEEEDMPAFSGNFATSWSWFLEAFTPDNILVSPKITLPPTLDAYNLTFKVGAFDDELFQEHYAVYIIPADASFTGTETPVFEETLDAGYTQTAKNISLMITEYQGQDIKLVFRHYNCTDIAFIGIDDIKIKGVPGLATSEANKTAVKIYPNPTSDLIKIEGISNIEKIRVFDMSGNIVLETKASEANIQNLTPGNYIVNIYSGKDVISRKIIKK</sequence>
<dbReference type="STRING" id="619805.SAMN05660477_01853"/>
<accession>A0A1T5F714</accession>
<dbReference type="InterPro" id="IPR011628">
    <property type="entry name" value="Cleaved_adhesin"/>
</dbReference>
<name>A0A1T5F714_9FLAO</name>
<protein>
    <submittedName>
        <fullName evidence="4">Por secretion system C-terminal sorting domain-containing protein</fullName>
    </submittedName>
</protein>
<keyword evidence="1" id="KW-0732">Signal</keyword>
<dbReference type="Pfam" id="PF07675">
    <property type="entry name" value="Cleaved_Adhesin"/>
    <property type="match status" value="1"/>
</dbReference>
<dbReference type="PROSITE" id="PS51257">
    <property type="entry name" value="PROKAR_LIPOPROTEIN"/>
    <property type="match status" value="1"/>
</dbReference>
<dbReference type="NCBIfam" id="TIGR04183">
    <property type="entry name" value="Por_Secre_tail"/>
    <property type="match status" value="1"/>
</dbReference>
<evidence type="ECO:0000313" key="5">
    <source>
        <dbReference type="Proteomes" id="UP000191112"/>
    </source>
</evidence>
<keyword evidence="5" id="KW-1185">Reference proteome</keyword>
<dbReference type="Pfam" id="PF18962">
    <property type="entry name" value="Por_Secre_tail"/>
    <property type="match status" value="1"/>
</dbReference>
<dbReference type="InterPro" id="IPR026444">
    <property type="entry name" value="Secre_tail"/>
</dbReference>
<proteinExistence type="predicted"/>
<evidence type="ECO:0000313" key="4">
    <source>
        <dbReference type="EMBL" id="SKB91965.1"/>
    </source>
</evidence>
<evidence type="ECO:0000256" key="1">
    <source>
        <dbReference type="ARBA" id="ARBA00022729"/>
    </source>
</evidence>
<evidence type="ECO:0000259" key="2">
    <source>
        <dbReference type="Pfam" id="PF07675"/>
    </source>
</evidence>
<reference evidence="4 5" key="1">
    <citation type="submission" date="2017-02" db="EMBL/GenBank/DDBJ databases">
        <authorList>
            <person name="Peterson S.W."/>
        </authorList>
    </citation>
    <scope>NUCLEOTIDE SEQUENCE [LARGE SCALE GENOMIC DNA]</scope>
    <source>
        <strain evidence="4 5">DSM 22323</strain>
    </source>
</reference>
<dbReference type="OrthoDB" id="957862at2"/>